<protein>
    <recommendedName>
        <fullName evidence="5">ADP,ATP carrier protein</fullName>
    </recommendedName>
</protein>
<proteinExistence type="predicted"/>
<evidence type="ECO:0000256" key="2">
    <source>
        <dbReference type="SAM" id="SignalP"/>
    </source>
</evidence>
<keyword evidence="1" id="KW-1133">Transmembrane helix</keyword>
<name>A0A813J7B8_POLGL</name>
<evidence type="ECO:0008006" key="5">
    <source>
        <dbReference type="Google" id="ProtNLM"/>
    </source>
</evidence>
<feature type="transmembrane region" description="Helical" evidence="1">
    <location>
        <begin position="163"/>
        <end position="185"/>
    </location>
</feature>
<comment type="caution">
    <text evidence="3">The sequence shown here is derived from an EMBL/GenBank/DDBJ whole genome shotgun (WGS) entry which is preliminary data.</text>
</comment>
<organism evidence="3 4">
    <name type="scientific">Polarella glacialis</name>
    <name type="common">Dinoflagellate</name>
    <dbReference type="NCBI Taxonomy" id="89957"/>
    <lineage>
        <taxon>Eukaryota</taxon>
        <taxon>Sar</taxon>
        <taxon>Alveolata</taxon>
        <taxon>Dinophyceae</taxon>
        <taxon>Suessiales</taxon>
        <taxon>Suessiaceae</taxon>
        <taxon>Polarella</taxon>
    </lineage>
</organism>
<evidence type="ECO:0000313" key="4">
    <source>
        <dbReference type="Proteomes" id="UP000626109"/>
    </source>
</evidence>
<evidence type="ECO:0000313" key="3">
    <source>
        <dbReference type="EMBL" id="CAE8667112.1"/>
    </source>
</evidence>
<accession>A0A813J7B8</accession>
<dbReference type="EMBL" id="CAJNNW010020869">
    <property type="protein sequence ID" value="CAE8667112.1"/>
    <property type="molecule type" value="Genomic_DNA"/>
</dbReference>
<keyword evidence="2" id="KW-0732">Signal</keyword>
<evidence type="ECO:0000256" key="1">
    <source>
        <dbReference type="SAM" id="Phobius"/>
    </source>
</evidence>
<dbReference type="AlphaFoldDB" id="A0A813J7B8"/>
<feature type="signal peptide" evidence="2">
    <location>
        <begin position="1"/>
        <end position="20"/>
    </location>
</feature>
<keyword evidence="1" id="KW-0472">Membrane</keyword>
<feature type="transmembrane region" description="Helical" evidence="1">
    <location>
        <begin position="197"/>
        <end position="218"/>
    </location>
</feature>
<dbReference type="Proteomes" id="UP000626109">
    <property type="component" value="Unassembled WGS sequence"/>
</dbReference>
<keyword evidence="1" id="KW-0812">Transmembrane</keyword>
<reference evidence="3" key="1">
    <citation type="submission" date="2021-02" db="EMBL/GenBank/DDBJ databases">
        <authorList>
            <person name="Dougan E. K."/>
            <person name="Rhodes N."/>
            <person name="Thang M."/>
            <person name="Chan C."/>
        </authorList>
    </citation>
    <scope>NUCLEOTIDE SEQUENCE</scope>
</reference>
<feature type="chain" id="PRO_5032927139" description="ADP,ATP carrier protein" evidence="2">
    <location>
        <begin position="21"/>
        <end position="229"/>
    </location>
</feature>
<gene>
    <name evidence="3" type="ORF">PGLA2088_LOCUS16472</name>
</gene>
<sequence>MSCATAVLLSLFSSALFVSGIRFAEKLGSWAGLEEEGQVMESRALRRSRNHLLPAAVAVFTGASIVFSSNTFGDFVPAAGLRSHPVPQRSTFCREAPLHESCSSGEEAGATEHGMIFAGLFATLVFVFSRASPVAAASGELDVSSQLLAVLPPEEQQGYVQNALGYFNLILNFSLGFFGVVFGGLIRTAGKPGVAKYFVGLGLIGVVVFFALTVRGMIAMDMDVPDDIS</sequence>